<dbReference type="InParanoid" id="S7W816"/>
<dbReference type="EMBL" id="ATCN01000465">
    <property type="protein sequence ID" value="EPR78971.1"/>
    <property type="molecule type" value="Genomic_DNA"/>
</dbReference>
<keyword evidence="2" id="KW-1133">Transmembrane helix</keyword>
<sequence length="418" mass="49314">MVIIYMVYILSFVYLCYVTPAYVFRWRCRTNRFSHDKDNLLALNDEDCILYSRGNEKIKDMDKLISETKENMMESINNTIGKIDELVEIFYEIMQNKDIFINDDNEDYQEDLDENQDKKYSDKSSNECKNSKSNSISNDSKDHKSDSISHKKINTIYKDGKEVVIDYDKYITTMIVEYICYITEYLENNIKKYKSIVIPGLYSIDIITDKDYFHVEKLKDRYDKLLKEDTYKLDKICNKDISQIKYEIQCKTLNRLSKYPNELLRYEELCDYVIDVIEGIYNNRVDDIDTLNGIEELEDFEDVEYPYSLHDEENKSDICTNIDDLGDTENINYDNNTSGIINYGGYKIKRKTGIQDAISKLKESIYDNSLGQINENDDEEEDAEEIIKDNNGIYFTPHRNMEGNDVKREPEAIFYIGD</sequence>
<keyword evidence="2" id="KW-0812">Transmembrane</keyword>
<evidence type="ECO:0000313" key="4">
    <source>
        <dbReference type="Proteomes" id="UP000014978"/>
    </source>
</evidence>
<evidence type="ECO:0000256" key="2">
    <source>
        <dbReference type="SAM" id="Phobius"/>
    </source>
</evidence>
<dbReference type="HOGENOM" id="CLU_657513_0_0_1"/>
<feature type="region of interest" description="Disordered" evidence="1">
    <location>
        <begin position="111"/>
        <end position="146"/>
    </location>
</feature>
<accession>S7W816</accession>
<gene>
    <name evidence="3" type="ORF">SLOPH_947</name>
</gene>
<organism evidence="3 4">
    <name type="scientific">Spraguea lophii (strain 42_110)</name>
    <name type="common">Microsporidian parasite</name>
    <dbReference type="NCBI Taxonomy" id="1358809"/>
    <lineage>
        <taxon>Eukaryota</taxon>
        <taxon>Fungi</taxon>
        <taxon>Fungi incertae sedis</taxon>
        <taxon>Microsporidia</taxon>
        <taxon>Spragueidae</taxon>
        <taxon>Spraguea</taxon>
    </lineage>
</organism>
<evidence type="ECO:0000256" key="1">
    <source>
        <dbReference type="SAM" id="MobiDB-lite"/>
    </source>
</evidence>
<dbReference type="AlphaFoldDB" id="S7W816"/>
<keyword evidence="4" id="KW-1185">Reference proteome</keyword>
<comment type="caution">
    <text evidence="3">The sequence shown here is derived from an EMBL/GenBank/DDBJ whole genome shotgun (WGS) entry which is preliminary data.</text>
</comment>
<feature type="compositionally biased region" description="Basic and acidic residues" evidence="1">
    <location>
        <begin position="115"/>
        <end position="130"/>
    </location>
</feature>
<reference evidence="4" key="1">
    <citation type="journal article" date="2013" name="PLoS Genet.">
        <title>The genome of Spraguea lophii and the basis of host-microsporidian interactions.</title>
        <authorList>
            <person name="Campbell S.E."/>
            <person name="Williams T.A."/>
            <person name="Yousuf A."/>
            <person name="Soanes D.M."/>
            <person name="Paszkiewicz K.H."/>
            <person name="Williams B.A.P."/>
        </authorList>
    </citation>
    <scope>NUCLEOTIDE SEQUENCE [LARGE SCALE GENOMIC DNA]</scope>
    <source>
        <strain evidence="4">42_110</strain>
    </source>
</reference>
<dbReference type="VEuPathDB" id="MicrosporidiaDB:SLOPH_947"/>
<proteinExistence type="predicted"/>
<protein>
    <submittedName>
        <fullName evidence="3">Uncharacterized protein</fullName>
    </submittedName>
</protein>
<keyword evidence="2" id="KW-0472">Membrane</keyword>
<dbReference type="Proteomes" id="UP000014978">
    <property type="component" value="Unassembled WGS sequence"/>
</dbReference>
<name>S7W816_SPRLO</name>
<feature type="transmembrane region" description="Helical" evidence="2">
    <location>
        <begin position="6"/>
        <end position="24"/>
    </location>
</feature>
<evidence type="ECO:0000313" key="3">
    <source>
        <dbReference type="EMBL" id="EPR78971.1"/>
    </source>
</evidence>